<keyword evidence="2" id="KW-0472">Membrane</keyword>
<feature type="signal peptide" evidence="3">
    <location>
        <begin position="1"/>
        <end position="19"/>
    </location>
</feature>
<evidence type="ECO:0000313" key="6">
    <source>
        <dbReference type="Proteomes" id="UP001319045"/>
    </source>
</evidence>
<reference evidence="5 6" key="1">
    <citation type="journal article" date="2022" name="Int. J. Syst. Evol. Microbiol.">
        <title>Prevotella herbatica sp. nov., a plant polysaccharide-decomposing anaerobic bacterium isolated from a methanogenic reactor.</title>
        <authorList>
            <person name="Uek A."/>
            <person name="Tonouchi A."/>
            <person name="Kaku N."/>
            <person name="Ueki K."/>
        </authorList>
    </citation>
    <scope>NUCLEOTIDE SEQUENCE [LARGE SCALE GENOMIC DNA]</scope>
    <source>
        <strain evidence="5 6">WR041</strain>
    </source>
</reference>
<feature type="chain" id="PRO_5046220430" evidence="3">
    <location>
        <begin position="20"/>
        <end position="551"/>
    </location>
</feature>
<feature type="domain" description="DUF6377" evidence="4">
    <location>
        <begin position="256"/>
        <end position="510"/>
    </location>
</feature>
<dbReference type="InterPro" id="IPR045957">
    <property type="entry name" value="DUF6377"/>
</dbReference>
<evidence type="ECO:0000259" key="4">
    <source>
        <dbReference type="Pfam" id="PF19904"/>
    </source>
</evidence>
<gene>
    <name evidence="5" type="ORF">prwr041_15780</name>
</gene>
<evidence type="ECO:0000256" key="3">
    <source>
        <dbReference type="SAM" id="SignalP"/>
    </source>
</evidence>
<evidence type="ECO:0000256" key="2">
    <source>
        <dbReference type="SAM" id="Phobius"/>
    </source>
</evidence>
<organism evidence="5 6">
    <name type="scientific">Prevotella herbatica</name>
    <dbReference type="NCBI Taxonomy" id="2801997"/>
    <lineage>
        <taxon>Bacteria</taxon>
        <taxon>Pseudomonadati</taxon>
        <taxon>Bacteroidota</taxon>
        <taxon>Bacteroidia</taxon>
        <taxon>Bacteroidales</taxon>
        <taxon>Prevotellaceae</taxon>
        <taxon>Prevotella</taxon>
    </lineage>
</organism>
<accession>A0ABM7NYT7</accession>
<keyword evidence="2" id="KW-0812">Transmembrane</keyword>
<keyword evidence="3" id="KW-0732">Signal</keyword>
<name>A0ABM7NYT7_9BACT</name>
<dbReference type="Proteomes" id="UP001319045">
    <property type="component" value="Chromosome"/>
</dbReference>
<evidence type="ECO:0000313" key="5">
    <source>
        <dbReference type="EMBL" id="BCS85685.1"/>
    </source>
</evidence>
<keyword evidence="1" id="KW-0175">Coiled coil</keyword>
<keyword evidence="6" id="KW-1185">Reference proteome</keyword>
<feature type="transmembrane region" description="Helical" evidence="2">
    <location>
        <begin position="328"/>
        <end position="349"/>
    </location>
</feature>
<evidence type="ECO:0000256" key="1">
    <source>
        <dbReference type="SAM" id="Coils"/>
    </source>
</evidence>
<protein>
    <submittedName>
        <fullName evidence="5">Transcriptional regulator</fullName>
    </submittedName>
</protein>
<sequence length="551" mass="64572">MRKNILLLILFFICINAFSQSHNLDSIYSCLDYEIIHANKYVAKKKAVINILKKQLEKASDNTLKYAVCYQLYEEYKPFENKMAMYYLERCRHIAEASNNRNNVNECLARLSLCCSNTGLYDEAEKFLLQINVDELNKSGLAVYYHAQYILNNQLAYYTSVESMKQIYNDKSKEFENKLLACLPVHNNLRYQVLELKLISEGKMHQSMKLSTEWLHHVRKGSHEYAMMALFRYLEYKAVRDTANMMYWIAESALADVRNGVMDQGSMWEIANQLEGSGDIERSYHYITFTSDCANIYDSRQRRWQISPLLARIAKKYKTESEHKNNQLLMVALFSALLAFMFLVSVFYVNSQRKRLALTGRKLKYSNAQLHEINSKLSELNRQLASSIAKLGESNRVKEEYIGRFMGLCSLYVDKIEDFRRMVNKRVKNRQFEELFKETRSTSLKEKELDELYTNFDDAFLHLFPTFVEEFNALLIPKERIMLTDDGHMPVSLRIFALIRVGIEDSSKIAEFLHYSVNTIYNYKARVKNSAISDREDFEKRIKKLGAQNND</sequence>
<feature type="coiled-coil region" evidence="1">
    <location>
        <begin position="363"/>
        <end position="390"/>
    </location>
</feature>
<dbReference type="Pfam" id="PF19904">
    <property type="entry name" value="DUF6377"/>
    <property type="match status" value="1"/>
</dbReference>
<keyword evidence="2" id="KW-1133">Transmembrane helix</keyword>
<dbReference type="EMBL" id="AP024484">
    <property type="protein sequence ID" value="BCS85685.1"/>
    <property type="molecule type" value="Genomic_DNA"/>
</dbReference>
<proteinExistence type="predicted"/>